<dbReference type="CDD" id="cd03802">
    <property type="entry name" value="GT4_AviGT4-like"/>
    <property type="match status" value="1"/>
</dbReference>
<evidence type="ECO:0000259" key="2">
    <source>
        <dbReference type="Pfam" id="PF13439"/>
    </source>
</evidence>
<dbReference type="Pfam" id="PF00534">
    <property type="entry name" value="Glycos_transf_1"/>
    <property type="match status" value="1"/>
</dbReference>
<dbReference type="InterPro" id="IPR001296">
    <property type="entry name" value="Glyco_trans_1"/>
</dbReference>
<dbReference type="Pfam" id="PF13439">
    <property type="entry name" value="Glyco_transf_4"/>
    <property type="match status" value="1"/>
</dbReference>
<evidence type="ECO:0000313" key="4">
    <source>
        <dbReference type="Proteomes" id="UP000317010"/>
    </source>
</evidence>
<comment type="caution">
    <text evidence="3">The sequence shown here is derived from an EMBL/GenBank/DDBJ whole genome shotgun (WGS) entry which is preliminary data.</text>
</comment>
<dbReference type="AlphaFoldDB" id="A0A562U179"/>
<dbReference type="InterPro" id="IPR028098">
    <property type="entry name" value="Glyco_trans_4-like_N"/>
</dbReference>
<dbReference type="SUPFAM" id="SSF53756">
    <property type="entry name" value="UDP-Glycosyltransferase/glycogen phosphorylase"/>
    <property type="match status" value="1"/>
</dbReference>
<dbReference type="OrthoDB" id="9801573at2"/>
<dbReference type="Gene3D" id="3.40.50.2000">
    <property type="entry name" value="Glycogen Phosphorylase B"/>
    <property type="match status" value="2"/>
</dbReference>
<dbReference type="RefSeq" id="WP_144913042.1">
    <property type="nucleotide sequence ID" value="NZ_VLLI01000007.1"/>
</dbReference>
<reference evidence="3 4" key="1">
    <citation type="submission" date="2019-07" db="EMBL/GenBank/DDBJ databases">
        <title>Genomic Encyclopedia of Archaeal and Bacterial Type Strains, Phase II (KMG-II): from individual species to whole genera.</title>
        <authorList>
            <person name="Goeker M."/>
        </authorList>
    </citation>
    <scope>NUCLEOTIDE SEQUENCE [LARGE SCALE GENOMIC DNA]</scope>
    <source>
        <strain evidence="3 4">ATCC BAA-1854</strain>
    </source>
</reference>
<keyword evidence="4" id="KW-1185">Reference proteome</keyword>
<dbReference type="Proteomes" id="UP000317010">
    <property type="component" value="Unassembled WGS sequence"/>
</dbReference>
<accession>A0A562U179</accession>
<evidence type="ECO:0000259" key="1">
    <source>
        <dbReference type="Pfam" id="PF00534"/>
    </source>
</evidence>
<organism evidence="3 4">
    <name type="scientific">Mucilaginibacter frigoritolerans</name>
    <dbReference type="NCBI Taxonomy" id="652788"/>
    <lineage>
        <taxon>Bacteria</taxon>
        <taxon>Pseudomonadati</taxon>
        <taxon>Bacteroidota</taxon>
        <taxon>Sphingobacteriia</taxon>
        <taxon>Sphingobacteriales</taxon>
        <taxon>Sphingobacteriaceae</taxon>
        <taxon>Mucilaginibacter</taxon>
    </lineage>
</organism>
<evidence type="ECO:0000313" key="3">
    <source>
        <dbReference type="EMBL" id="TWI99248.1"/>
    </source>
</evidence>
<name>A0A562U179_9SPHI</name>
<dbReference type="EMBL" id="VLLI01000007">
    <property type="protein sequence ID" value="TWI99248.1"/>
    <property type="molecule type" value="Genomic_DNA"/>
</dbReference>
<keyword evidence="3" id="KW-0808">Transferase</keyword>
<feature type="domain" description="Glycosyltransferase subfamily 4-like N-terminal" evidence="2">
    <location>
        <begin position="18"/>
        <end position="158"/>
    </location>
</feature>
<dbReference type="PANTHER" id="PTHR45947:SF3">
    <property type="entry name" value="SULFOQUINOVOSYL TRANSFERASE SQD2"/>
    <property type="match status" value="1"/>
</dbReference>
<protein>
    <submittedName>
        <fullName evidence="3">Glycosyltransferase involved in cell wall biosynthesis</fullName>
    </submittedName>
</protein>
<gene>
    <name evidence="3" type="ORF">JN11_02565</name>
</gene>
<sequence length="341" mass="38198">MKIAIIVNPLIPVPPEQYGGIERIIYMLIQELIKTGHDVTLYAHPDSKPGCKLIPYSEEEHYSLKDFIRINRITAKIAHQGFDLVHTFGRMSNIALLMLSKIPKVVSYQLPPTVSQVKKAVKIARLHSLHFTACSNYIAGQIKDYCDVITIYNGVDIADYQCNDKMEADAPLVFLGRIQKEKGTAIAIQLAKKTKRKLIIAGNIPAEAIHQQYFNEEVKPFIDGEQINYIGPVNNVQKNELLRKAYAFLMPVLWDEPFGIVMTEALACGAPVIGFRRGAVPEVVTNGLNGFVCDTFDEMVIAIEHIGDISCTACRQVVEERFSSTVLAKQYETLYKQLIGK</sequence>
<proteinExistence type="predicted"/>
<dbReference type="PANTHER" id="PTHR45947">
    <property type="entry name" value="SULFOQUINOVOSYL TRANSFERASE SQD2"/>
    <property type="match status" value="1"/>
</dbReference>
<dbReference type="GO" id="GO:0016757">
    <property type="term" value="F:glycosyltransferase activity"/>
    <property type="evidence" value="ECO:0007669"/>
    <property type="project" value="InterPro"/>
</dbReference>
<feature type="domain" description="Glycosyl transferase family 1" evidence="1">
    <location>
        <begin position="171"/>
        <end position="298"/>
    </location>
</feature>
<dbReference type="InterPro" id="IPR050194">
    <property type="entry name" value="Glycosyltransferase_grp1"/>
</dbReference>